<reference evidence="8" key="1">
    <citation type="submission" date="2023-06" db="EMBL/GenBank/DDBJ databases">
        <title>Genome-scale phylogeny and comparative genomics of the fungal order Sordariales.</title>
        <authorList>
            <consortium name="Lawrence Berkeley National Laboratory"/>
            <person name="Hensen N."/>
            <person name="Bonometti L."/>
            <person name="Westerberg I."/>
            <person name="Brannstrom I.O."/>
            <person name="Guillou S."/>
            <person name="Cros-Aarteil S."/>
            <person name="Calhoun S."/>
            <person name="Haridas S."/>
            <person name="Kuo A."/>
            <person name="Mondo S."/>
            <person name="Pangilinan J."/>
            <person name="Riley R."/>
            <person name="Labutti K."/>
            <person name="Andreopoulos B."/>
            <person name="Lipzen A."/>
            <person name="Chen C."/>
            <person name="Yanf M."/>
            <person name="Daum C."/>
            <person name="Ng V."/>
            <person name="Clum A."/>
            <person name="Steindorff A."/>
            <person name="Ohm R."/>
            <person name="Martin F."/>
            <person name="Silar P."/>
            <person name="Natvig D."/>
            <person name="Lalanne C."/>
            <person name="Gautier V."/>
            <person name="Ament-Velasquez S.L."/>
            <person name="Kruys A."/>
            <person name="Hutchinson M.I."/>
            <person name="Powell A.J."/>
            <person name="Barry K."/>
            <person name="Miller A.N."/>
            <person name="Grigoriev I.V."/>
            <person name="Debuchy R."/>
            <person name="Gladieux P."/>
            <person name="Thoren M.H."/>
            <person name="Johannesson H."/>
        </authorList>
    </citation>
    <scope>NUCLEOTIDE SEQUENCE</scope>
    <source>
        <strain evidence="8">8032-3</strain>
    </source>
</reference>
<feature type="domain" description="Zn(2)-C6 fungal-type" evidence="7">
    <location>
        <begin position="9"/>
        <end position="39"/>
    </location>
</feature>
<keyword evidence="6" id="KW-0539">Nucleus</keyword>
<dbReference type="AlphaFoldDB" id="A0AAJ0C2M2"/>
<dbReference type="Pfam" id="PF11951">
    <property type="entry name" value="Fungal_trans_2"/>
    <property type="match status" value="1"/>
</dbReference>
<accession>A0AAJ0C2M2</accession>
<dbReference type="PANTHER" id="PTHR37534:SF39">
    <property type="entry name" value="TRANSCRIPTION FACTOR DOMAIN-CONTAINING PROTEIN"/>
    <property type="match status" value="1"/>
</dbReference>
<dbReference type="EMBL" id="MU839008">
    <property type="protein sequence ID" value="KAK1767572.1"/>
    <property type="molecule type" value="Genomic_DNA"/>
</dbReference>
<evidence type="ECO:0000256" key="2">
    <source>
        <dbReference type="ARBA" id="ARBA00022833"/>
    </source>
</evidence>
<evidence type="ECO:0000313" key="8">
    <source>
        <dbReference type="EMBL" id="KAK1767572.1"/>
    </source>
</evidence>
<dbReference type="PROSITE" id="PS00463">
    <property type="entry name" value="ZN2_CY6_FUNGAL_1"/>
    <property type="match status" value="1"/>
</dbReference>
<evidence type="ECO:0000259" key="7">
    <source>
        <dbReference type="PROSITE" id="PS50048"/>
    </source>
</evidence>
<evidence type="ECO:0000256" key="4">
    <source>
        <dbReference type="ARBA" id="ARBA00023125"/>
    </source>
</evidence>
<dbReference type="GO" id="GO:0045944">
    <property type="term" value="P:positive regulation of transcription by RNA polymerase II"/>
    <property type="evidence" value="ECO:0007669"/>
    <property type="project" value="TreeGrafter"/>
</dbReference>
<dbReference type="PROSITE" id="PS50048">
    <property type="entry name" value="ZN2_CY6_FUNGAL_2"/>
    <property type="match status" value="1"/>
</dbReference>
<dbReference type="PANTHER" id="PTHR37534">
    <property type="entry name" value="TRANSCRIPTIONAL ACTIVATOR PROTEIN UGA3"/>
    <property type="match status" value="1"/>
</dbReference>
<gene>
    <name evidence="8" type="ORF">QBC33DRAFT_538657</name>
</gene>
<keyword evidence="2" id="KW-0862">Zinc</keyword>
<organism evidence="8 9">
    <name type="scientific">Phialemonium atrogriseum</name>
    <dbReference type="NCBI Taxonomy" id="1093897"/>
    <lineage>
        <taxon>Eukaryota</taxon>
        <taxon>Fungi</taxon>
        <taxon>Dikarya</taxon>
        <taxon>Ascomycota</taxon>
        <taxon>Pezizomycotina</taxon>
        <taxon>Sordariomycetes</taxon>
        <taxon>Sordariomycetidae</taxon>
        <taxon>Cephalothecales</taxon>
        <taxon>Cephalothecaceae</taxon>
        <taxon>Phialemonium</taxon>
    </lineage>
</organism>
<comment type="caution">
    <text evidence="8">The sequence shown here is derived from an EMBL/GenBank/DDBJ whole genome shotgun (WGS) entry which is preliminary data.</text>
</comment>
<dbReference type="GO" id="GO:0000981">
    <property type="term" value="F:DNA-binding transcription factor activity, RNA polymerase II-specific"/>
    <property type="evidence" value="ECO:0007669"/>
    <property type="project" value="InterPro"/>
</dbReference>
<dbReference type="GO" id="GO:0005634">
    <property type="term" value="C:nucleus"/>
    <property type="evidence" value="ECO:0007669"/>
    <property type="project" value="UniProtKB-SubCell"/>
</dbReference>
<dbReference type="InterPro" id="IPR036864">
    <property type="entry name" value="Zn2-C6_fun-type_DNA-bd_sf"/>
</dbReference>
<dbReference type="Pfam" id="PF00172">
    <property type="entry name" value="Zn_clus"/>
    <property type="match status" value="1"/>
</dbReference>
<dbReference type="GO" id="GO:0008270">
    <property type="term" value="F:zinc ion binding"/>
    <property type="evidence" value="ECO:0007669"/>
    <property type="project" value="InterPro"/>
</dbReference>
<dbReference type="Gene3D" id="4.10.240.10">
    <property type="entry name" value="Zn(2)-C6 fungal-type DNA-binding domain"/>
    <property type="match status" value="1"/>
</dbReference>
<evidence type="ECO:0000313" key="9">
    <source>
        <dbReference type="Proteomes" id="UP001244011"/>
    </source>
</evidence>
<dbReference type="InterPro" id="IPR021858">
    <property type="entry name" value="Fun_TF"/>
</dbReference>
<name>A0AAJ0C2M2_9PEZI</name>
<protein>
    <submittedName>
        <fullName evidence="8">Fungal-specific transcription factor domain-containing protein</fullName>
    </submittedName>
</protein>
<comment type="subcellular location">
    <subcellularLocation>
        <location evidence="1">Nucleus</location>
    </subcellularLocation>
</comment>
<evidence type="ECO:0000256" key="1">
    <source>
        <dbReference type="ARBA" id="ARBA00004123"/>
    </source>
</evidence>
<dbReference type="GO" id="GO:0000976">
    <property type="term" value="F:transcription cis-regulatory region binding"/>
    <property type="evidence" value="ECO:0007669"/>
    <property type="project" value="TreeGrafter"/>
</dbReference>
<dbReference type="CDD" id="cd00067">
    <property type="entry name" value="GAL4"/>
    <property type="match status" value="1"/>
</dbReference>
<dbReference type="SUPFAM" id="SSF57701">
    <property type="entry name" value="Zn2/Cys6 DNA-binding domain"/>
    <property type="match status" value="1"/>
</dbReference>
<keyword evidence="4" id="KW-0238">DNA-binding</keyword>
<dbReference type="SMART" id="SM00066">
    <property type="entry name" value="GAL4"/>
    <property type="match status" value="1"/>
</dbReference>
<dbReference type="Proteomes" id="UP001244011">
    <property type="component" value="Unassembled WGS sequence"/>
</dbReference>
<keyword evidence="5" id="KW-0804">Transcription</keyword>
<dbReference type="RefSeq" id="XP_060283785.1">
    <property type="nucleotide sequence ID" value="XM_060427914.1"/>
</dbReference>
<keyword evidence="3" id="KW-0805">Transcription regulation</keyword>
<evidence type="ECO:0000256" key="5">
    <source>
        <dbReference type="ARBA" id="ARBA00023163"/>
    </source>
</evidence>
<dbReference type="GeneID" id="85311101"/>
<dbReference type="InterPro" id="IPR001138">
    <property type="entry name" value="Zn2Cys6_DnaBD"/>
</dbReference>
<keyword evidence="9" id="KW-1185">Reference proteome</keyword>
<proteinExistence type="predicted"/>
<evidence type="ECO:0000256" key="3">
    <source>
        <dbReference type="ARBA" id="ARBA00023015"/>
    </source>
</evidence>
<sequence length="538" mass="60006">MATFAATRTCESCRERKIRCDGGRPVCENCRRSRRTCVVHSLRLSWPRTGNRRRFVIGPRPKPAHRGEASRESHFLNVSSSHVEEYLSLSHDGTPYMSDRDNYTALGVIPHSPSMIYSTLETVQDGSRSLSYFYRIVANTLPAIEGTNSDFRDLLMKMALSDDSPSSQAVLFSILSLSALHRPASNSKDVISFKACALKALRECASRGNLTLVQTMQHMAAAILLCRIEIGLFTAASTLWCLFVCGANTVLTEAHQSMNLLMLGKDLRLLYRYVHYHNTMSFFSLMHWNRPKSVDKGTKSDFRGKALEFKCPKNYTIPAFKDFVSEEFQLLVDVLDLRSAPEFGNNCHSETHQAMLEDISSRISRTFSRATGELKKILQSNSISSAEVQAQLQKRLFIAATWIYFVRTARQLSGPISTVSSLLSDAFDSDTTGIRHLSVCNLPFIVFILGCETSSEDHRRDILDLIQRTSGLGRDEGISPDQAAVSVQPVSLGVIRTLLEAAWAMEDLHADDGGGRCLDYEQKLHLVLTASEVLPAFA</sequence>
<evidence type="ECO:0000256" key="6">
    <source>
        <dbReference type="ARBA" id="ARBA00023242"/>
    </source>
</evidence>